<evidence type="ECO:0000313" key="1">
    <source>
        <dbReference type="EMBL" id="KAK9876340.1"/>
    </source>
</evidence>
<dbReference type="Proteomes" id="UP001431783">
    <property type="component" value="Unassembled WGS sequence"/>
</dbReference>
<reference evidence="1 2" key="1">
    <citation type="submission" date="2023-03" db="EMBL/GenBank/DDBJ databases">
        <title>Genome insight into feeding habits of ladybird beetles.</title>
        <authorList>
            <person name="Li H.-S."/>
            <person name="Huang Y.-H."/>
            <person name="Pang H."/>
        </authorList>
    </citation>
    <scope>NUCLEOTIDE SEQUENCE [LARGE SCALE GENOMIC DNA]</scope>
    <source>
        <strain evidence="1">SYSU_2023b</strain>
        <tissue evidence="1">Whole body</tissue>
    </source>
</reference>
<dbReference type="InterPro" id="IPR036691">
    <property type="entry name" value="Endo/exonu/phosph_ase_sf"/>
</dbReference>
<organism evidence="1 2">
    <name type="scientific">Henosepilachna vigintioctopunctata</name>
    <dbReference type="NCBI Taxonomy" id="420089"/>
    <lineage>
        <taxon>Eukaryota</taxon>
        <taxon>Metazoa</taxon>
        <taxon>Ecdysozoa</taxon>
        <taxon>Arthropoda</taxon>
        <taxon>Hexapoda</taxon>
        <taxon>Insecta</taxon>
        <taxon>Pterygota</taxon>
        <taxon>Neoptera</taxon>
        <taxon>Endopterygota</taxon>
        <taxon>Coleoptera</taxon>
        <taxon>Polyphaga</taxon>
        <taxon>Cucujiformia</taxon>
        <taxon>Coccinelloidea</taxon>
        <taxon>Coccinellidae</taxon>
        <taxon>Epilachninae</taxon>
        <taxon>Epilachnini</taxon>
        <taxon>Henosepilachna</taxon>
    </lineage>
</organism>
<dbReference type="AlphaFoldDB" id="A0AAW1U1F0"/>
<gene>
    <name evidence="1" type="ORF">WA026_012649</name>
</gene>
<name>A0AAW1U1F0_9CUCU</name>
<keyword evidence="2" id="KW-1185">Reference proteome</keyword>
<evidence type="ECO:0008006" key="3">
    <source>
        <dbReference type="Google" id="ProtNLM"/>
    </source>
</evidence>
<evidence type="ECO:0000313" key="2">
    <source>
        <dbReference type="Proteomes" id="UP001431783"/>
    </source>
</evidence>
<comment type="caution">
    <text evidence="1">The sequence shown here is derived from an EMBL/GenBank/DDBJ whole genome shotgun (WGS) entry which is preliminary data.</text>
</comment>
<accession>A0AAW1U1F0</accession>
<protein>
    <recommendedName>
        <fullName evidence="3">Endonuclease/exonuclease/phosphatase domain-containing protein</fullName>
    </recommendedName>
</protein>
<dbReference type="EMBL" id="JARQZJ010000036">
    <property type="protein sequence ID" value="KAK9876340.1"/>
    <property type="molecule type" value="Genomic_DNA"/>
</dbReference>
<sequence>MAEDSDWKKFFVLGHDVVCGGDTNIDFFNFTDLKTSKLNKVNEYFNFKQIVDSATTIPKSSSTLIDIILLPYEVENYRVDVDSAANISDHMLVNCELNLQIEEPLIRTYKSRELQV</sequence>
<dbReference type="SUPFAM" id="SSF56219">
    <property type="entry name" value="DNase I-like"/>
    <property type="match status" value="1"/>
</dbReference>
<proteinExistence type="predicted"/>